<organism evidence="1 2">
    <name type="scientific">Kibdelosporangium philippinense</name>
    <dbReference type="NCBI Taxonomy" id="211113"/>
    <lineage>
        <taxon>Bacteria</taxon>
        <taxon>Bacillati</taxon>
        <taxon>Actinomycetota</taxon>
        <taxon>Actinomycetes</taxon>
        <taxon>Pseudonocardiales</taxon>
        <taxon>Pseudonocardiaceae</taxon>
        <taxon>Kibdelosporangium</taxon>
    </lineage>
</organism>
<dbReference type="InterPro" id="IPR019270">
    <property type="entry name" value="DUF2283"/>
</dbReference>
<evidence type="ECO:0000313" key="1">
    <source>
        <dbReference type="EMBL" id="MCE7003376.1"/>
    </source>
</evidence>
<protein>
    <submittedName>
        <fullName evidence="1">DUF2283 domain-containing protein</fullName>
    </submittedName>
</protein>
<proteinExistence type="predicted"/>
<accession>A0ABS8Z666</accession>
<dbReference type="Proteomes" id="UP001521150">
    <property type="component" value="Unassembled WGS sequence"/>
</dbReference>
<keyword evidence="2" id="KW-1185">Reference proteome</keyword>
<gene>
    <name evidence="1" type="ORF">LWC34_11130</name>
</gene>
<dbReference type="Pfam" id="PF10049">
    <property type="entry name" value="DUF2283"/>
    <property type="match status" value="1"/>
</dbReference>
<evidence type="ECO:0000313" key="2">
    <source>
        <dbReference type="Proteomes" id="UP001521150"/>
    </source>
</evidence>
<sequence>MHVVGTLKITYDAEVDAAYIYLSPVDERHAVRASLRQPFVWSGPGSDMILDVEDGRKVHGIEILGASACLPEGLLELLRTPE</sequence>
<dbReference type="EMBL" id="JAJVCN010000001">
    <property type="protein sequence ID" value="MCE7003376.1"/>
    <property type="molecule type" value="Genomic_DNA"/>
</dbReference>
<reference evidence="1 2" key="1">
    <citation type="submission" date="2021-12" db="EMBL/GenBank/DDBJ databases">
        <title>Genome sequence of Kibdelosporangium philippinense ATCC 49844.</title>
        <authorList>
            <person name="Fedorov E.A."/>
            <person name="Omeragic M."/>
            <person name="Shalygina K.F."/>
            <person name="Maclea K.S."/>
        </authorList>
    </citation>
    <scope>NUCLEOTIDE SEQUENCE [LARGE SCALE GENOMIC DNA]</scope>
    <source>
        <strain evidence="1 2">ATCC 49844</strain>
    </source>
</reference>
<name>A0ABS8Z666_9PSEU</name>
<dbReference type="RefSeq" id="WP_233724906.1">
    <property type="nucleotide sequence ID" value="NZ_JAJVCN010000001.1"/>
</dbReference>
<comment type="caution">
    <text evidence="1">The sequence shown here is derived from an EMBL/GenBank/DDBJ whole genome shotgun (WGS) entry which is preliminary data.</text>
</comment>